<protein>
    <recommendedName>
        <fullName evidence="3">Head-to-tail adaptor</fullName>
    </recommendedName>
</protein>
<evidence type="ECO:0008006" key="3">
    <source>
        <dbReference type="Google" id="ProtNLM"/>
    </source>
</evidence>
<evidence type="ECO:0000313" key="1">
    <source>
        <dbReference type="EMBL" id="MDV6267071.1"/>
    </source>
</evidence>
<dbReference type="Proteomes" id="UP001185927">
    <property type="component" value="Unassembled WGS sequence"/>
</dbReference>
<reference evidence="1 2" key="1">
    <citation type="submission" date="2023-10" db="EMBL/GenBank/DDBJ databases">
        <title>Development of a sustainable strategy for remediation of hydrocarbon-contaminated territories based on the waste exchange concept.</title>
        <authorList>
            <person name="Krivoruchko A."/>
        </authorList>
    </citation>
    <scope>NUCLEOTIDE SEQUENCE [LARGE SCALE GENOMIC DNA]</scope>
    <source>
        <strain evidence="1 2">IEGM 1203</strain>
    </source>
</reference>
<gene>
    <name evidence="1" type="ORF">R3Q16_10695</name>
</gene>
<sequence length="169" mass="18155">MTEPLPPLVDVLAEVAYESDIARLRLEAAMGAVRDYCGWHISPVITQTFVLDGSGGRELPLPTLQLVNLVSASNDGVDVDPEWSTDGTLRICGRWTERFRGVQVVAEHGFASLPALSALVLDVAERATLGGSGLREKVGPFEFGGTDSSAAFFASELGILNRYRLPNLP</sequence>
<proteinExistence type="predicted"/>
<evidence type="ECO:0000313" key="2">
    <source>
        <dbReference type="Proteomes" id="UP001185927"/>
    </source>
</evidence>
<dbReference type="EMBL" id="JAWLKB010000004">
    <property type="protein sequence ID" value="MDV6267071.1"/>
    <property type="molecule type" value="Genomic_DNA"/>
</dbReference>
<comment type="caution">
    <text evidence="1">The sequence shown here is derived from an EMBL/GenBank/DDBJ whole genome shotgun (WGS) entry which is preliminary data.</text>
</comment>
<name>A0ABU4BSM9_RHOGO</name>
<dbReference type="RefSeq" id="WP_317541281.1">
    <property type="nucleotide sequence ID" value="NZ_JAWLKB010000004.1"/>
</dbReference>
<accession>A0ABU4BSM9</accession>
<keyword evidence="2" id="KW-1185">Reference proteome</keyword>
<organism evidence="1 2">
    <name type="scientific">Rhodococcus globerulus</name>
    <dbReference type="NCBI Taxonomy" id="33008"/>
    <lineage>
        <taxon>Bacteria</taxon>
        <taxon>Bacillati</taxon>
        <taxon>Actinomycetota</taxon>
        <taxon>Actinomycetes</taxon>
        <taxon>Mycobacteriales</taxon>
        <taxon>Nocardiaceae</taxon>
        <taxon>Rhodococcus</taxon>
    </lineage>
</organism>